<evidence type="ECO:0000259" key="6">
    <source>
        <dbReference type="PROSITE" id="PS50950"/>
    </source>
</evidence>
<evidence type="ECO:0000256" key="4">
    <source>
        <dbReference type="ARBA" id="ARBA00023125"/>
    </source>
</evidence>
<evidence type="ECO:0000256" key="1">
    <source>
        <dbReference type="ARBA" id="ARBA00022723"/>
    </source>
</evidence>
<dbReference type="InterPro" id="IPR006612">
    <property type="entry name" value="THAP_Znf"/>
</dbReference>
<organism evidence="7">
    <name type="scientific">Diabrotica virgifera virgifera</name>
    <name type="common">western corn rootworm</name>
    <dbReference type="NCBI Taxonomy" id="50390"/>
    <lineage>
        <taxon>Eukaryota</taxon>
        <taxon>Metazoa</taxon>
        <taxon>Ecdysozoa</taxon>
        <taxon>Arthropoda</taxon>
        <taxon>Hexapoda</taxon>
        <taxon>Insecta</taxon>
        <taxon>Pterygota</taxon>
        <taxon>Neoptera</taxon>
        <taxon>Endopterygota</taxon>
        <taxon>Coleoptera</taxon>
        <taxon>Polyphaga</taxon>
        <taxon>Cucujiformia</taxon>
        <taxon>Chrysomeloidea</taxon>
        <taxon>Chrysomelidae</taxon>
        <taxon>Galerucinae</taxon>
        <taxon>Diabroticina</taxon>
        <taxon>Diabroticites</taxon>
        <taxon>Diabrotica</taxon>
    </lineage>
</organism>
<keyword evidence="4 5" id="KW-0238">DNA-binding</keyword>
<feature type="domain" description="THAP-type" evidence="6">
    <location>
        <begin position="1"/>
        <end position="90"/>
    </location>
</feature>
<dbReference type="GO" id="GO:0008270">
    <property type="term" value="F:zinc ion binding"/>
    <property type="evidence" value="ECO:0007669"/>
    <property type="project" value="UniProtKB-KW"/>
</dbReference>
<dbReference type="SMART" id="SM00692">
    <property type="entry name" value="DM3"/>
    <property type="match status" value="1"/>
</dbReference>
<dbReference type="PANTHER" id="PTHR46927:SF3">
    <property type="entry name" value="THAP-TYPE DOMAIN-CONTAINING PROTEIN"/>
    <property type="match status" value="1"/>
</dbReference>
<evidence type="ECO:0000313" key="7">
    <source>
        <dbReference type="RefSeq" id="XP_028150602.1"/>
    </source>
</evidence>
<dbReference type="RefSeq" id="XP_028150602.1">
    <property type="nucleotide sequence ID" value="XM_028294801.1"/>
</dbReference>
<name>A0A6P7GX03_DIAVI</name>
<keyword evidence="2 5" id="KW-0863">Zinc-finger</keyword>
<dbReference type="GO" id="GO:0003677">
    <property type="term" value="F:DNA binding"/>
    <property type="evidence" value="ECO:0007669"/>
    <property type="project" value="UniProtKB-UniRule"/>
</dbReference>
<evidence type="ECO:0000256" key="3">
    <source>
        <dbReference type="ARBA" id="ARBA00022833"/>
    </source>
</evidence>
<dbReference type="SMART" id="SM00980">
    <property type="entry name" value="THAP"/>
    <property type="match status" value="1"/>
</dbReference>
<accession>A0A6P7GX03</accession>
<dbReference type="InterPro" id="IPR052224">
    <property type="entry name" value="THAP_domain_protein"/>
</dbReference>
<dbReference type="PANTHER" id="PTHR46927">
    <property type="entry name" value="AGAP005574-PA"/>
    <property type="match status" value="1"/>
</dbReference>
<dbReference type="SUPFAM" id="SSF57716">
    <property type="entry name" value="Glucocorticoid receptor-like (DNA-binding domain)"/>
    <property type="match status" value="1"/>
</dbReference>
<keyword evidence="3" id="KW-0862">Zinc</keyword>
<sequence>MPQCYVSTCSNYYGKTRGNTKIIYHMLPTAPEMISQWIKVCRTDFEPPPLHARVCSEHFSENCYQRDLQHELLGLPLRKKLKYDAIPDLNLPVKHVKAKKQILKEYQNQTQQREVTVIKKVGKTKVGVKKIPHRNSLDSNGKDKPVKKIVKSKSLQNLATKTVDTINLINVGNKSIEKSINMSENKNILKKLQQLSAFGDIDIKVVDRTDNKDNNCNIGSDTASEAAIIKNKVKRRKSNEKMEIKVNNAPDAKSVIKSVKRSLSSNDVKVNKDIFTKPKILQRNTAKKKQSLNNGDQKKVTTISSITFDEKNDQCSKSHATIFKISTQDSANGHKNVNKEQQEVTNKQFKQISSGDKIHVNAVSEMEVANHGQSSTSHNENLSHKKHRTQIPKLKMIPTLDSSFNKLKRRPMRSSIRIAKKKSIESLSDSFTEKVNNKRDYNKRERFTDKLKFMAKLQLKHEKNKFAVIDLDHFFGEMMTNGDEDVSDSSVVRTPTLTIILATVALG</sequence>
<reference evidence="7" key="1">
    <citation type="submission" date="2025-08" db="UniProtKB">
        <authorList>
            <consortium name="RefSeq"/>
        </authorList>
    </citation>
    <scope>IDENTIFICATION</scope>
    <source>
        <tissue evidence="7">Whole insect</tissue>
    </source>
</reference>
<proteinExistence type="predicted"/>
<evidence type="ECO:0000256" key="2">
    <source>
        <dbReference type="ARBA" id="ARBA00022771"/>
    </source>
</evidence>
<gene>
    <name evidence="7" type="primary">LOC114343956</name>
</gene>
<evidence type="ECO:0000256" key="5">
    <source>
        <dbReference type="PROSITE-ProRule" id="PRU00309"/>
    </source>
</evidence>
<protein>
    <submittedName>
        <fullName evidence="7">Uncharacterized protein LOC114343956</fullName>
    </submittedName>
</protein>
<dbReference type="Pfam" id="PF05485">
    <property type="entry name" value="THAP"/>
    <property type="match status" value="1"/>
</dbReference>
<dbReference type="PROSITE" id="PS50950">
    <property type="entry name" value="ZF_THAP"/>
    <property type="match status" value="1"/>
</dbReference>
<keyword evidence="1" id="KW-0479">Metal-binding</keyword>
<dbReference type="AlphaFoldDB" id="A0A6P7GX03"/>
<dbReference type="InParanoid" id="A0A6P7GX03"/>